<organism evidence="1 2">
    <name type="scientific">Periconia macrospinosa</name>
    <dbReference type="NCBI Taxonomy" id="97972"/>
    <lineage>
        <taxon>Eukaryota</taxon>
        <taxon>Fungi</taxon>
        <taxon>Dikarya</taxon>
        <taxon>Ascomycota</taxon>
        <taxon>Pezizomycotina</taxon>
        <taxon>Dothideomycetes</taxon>
        <taxon>Pleosporomycetidae</taxon>
        <taxon>Pleosporales</taxon>
        <taxon>Massarineae</taxon>
        <taxon>Periconiaceae</taxon>
        <taxon>Periconia</taxon>
    </lineage>
</organism>
<sequence>MGLIIGLWDYSIRHGNRRRHGDSYRNCGGGVLFSFFPFLLYECRMGTHCPAWITGLYGMGGWLGSLTIKRAFVSWYDNDCVSDDNHDVYKRARKCMYMYTHVIA</sequence>
<dbReference type="EMBL" id="KZ805549">
    <property type="protein sequence ID" value="PVH94133.1"/>
    <property type="molecule type" value="Genomic_DNA"/>
</dbReference>
<dbReference type="AlphaFoldDB" id="A0A2V1D9C1"/>
<reference evidence="1 2" key="1">
    <citation type="journal article" date="2018" name="Sci. Rep.">
        <title>Comparative genomics provides insights into the lifestyle and reveals functional heterogeneity of dark septate endophytic fungi.</title>
        <authorList>
            <person name="Knapp D.G."/>
            <person name="Nemeth J.B."/>
            <person name="Barry K."/>
            <person name="Hainaut M."/>
            <person name="Henrissat B."/>
            <person name="Johnson J."/>
            <person name="Kuo A."/>
            <person name="Lim J.H.P."/>
            <person name="Lipzen A."/>
            <person name="Nolan M."/>
            <person name="Ohm R.A."/>
            <person name="Tamas L."/>
            <person name="Grigoriev I.V."/>
            <person name="Spatafora J.W."/>
            <person name="Nagy L.G."/>
            <person name="Kovacs G.M."/>
        </authorList>
    </citation>
    <scope>NUCLEOTIDE SEQUENCE [LARGE SCALE GENOMIC DNA]</scope>
    <source>
        <strain evidence="1 2">DSE2036</strain>
    </source>
</reference>
<name>A0A2V1D9C1_9PLEO</name>
<gene>
    <name evidence="1" type="ORF">DM02DRAFT_204125</name>
</gene>
<evidence type="ECO:0000313" key="1">
    <source>
        <dbReference type="EMBL" id="PVH94133.1"/>
    </source>
</evidence>
<dbReference type="Proteomes" id="UP000244855">
    <property type="component" value="Unassembled WGS sequence"/>
</dbReference>
<accession>A0A2V1D9C1</accession>
<keyword evidence="2" id="KW-1185">Reference proteome</keyword>
<protein>
    <submittedName>
        <fullName evidence="1">Uncharacterized protein</fullName>
    </submittedName>
</protein>
<proteinExistence type="predicted"/>
<evidence type="ECO:0000313" key="2">
    <source>
        <dbReference type="Proteomes" id="UP000244855"/>
    </source>
</evidence>